<dbReference type="InParanoid" id="A0A146G4B6"/>
<evidence type="ECO:0000313" key="3">
    <source>
        <dbReference type="Proteomes" id="UP000076023"/>
    </source>
</evidence>
<sequence>MKRAILLFFALATFGSGCLYSGEFTKTPVDLTELDSKAREFVEGIQGGKLEPERFSAEKYVIKFGSKSWVNIKTQGFGSRGESQLPDRAANVVLYLIQQKGAPSPRRIFYWLSGGSSTHGGYLYFNSTVPAKVETTMIGPRFSLTAHNENSKDETLYQIIVEQTPVAR</sequence>
<feature type="signal peptide" evidence="1">
    <location>
        <begin position="1"/>
        <end position="21"/>
    </location>
</feature>
<accession>A0A146G4B6</accession>
<keyword evidence="1" id="KW-0732">Signal</keyword>
<organism evidence="2 3">
    <name type="scientific">Terrimicrobium sacchariphilum</name>
    <dbReference type="NCBI Taxonomy" id="690879"/>
    <lineage>
        <taxon>Bacteria</taxon>
        <taxon>Pseudomonadati</taxon>
        <taxon>Verrucomicrobiota</taxon>
        <taxon>Terrimicrobiia</taxon>
        <taxon>Terrimicrobiales</taxon>
        <taxon>Terrimicrobiaceae</taxon>
        <taxon>Terrimicrobium</taxon>
    </lineage>
</organism>
<proteinExistence type="predicted"/>
<comment type="caution">
    <text evidence="2">The sequence shown here is derived from an EMBL/GenBank/DDBJ whole genome shotgun (WGS) entry which is preliminary data.</text>
</comment>
<dbReference type="RefSeq" id="WP_075078283.1">
    <property type="nucleotide sequence ID" value="NZ_BDCO01000002.1"/>
</dbReference>
<evidence type="ECO:0000256" key="1">
    <source>
        <dbReference type="SAM" id="SignalP"/>
    </source>
</evidence>
<keyword evidence="3" id="KW-1185">Reference proteome</keyword>
<dbReference type="STRING" id="690879.TSACC_2850"/>
<dbReference type="PROSITE" id="PS51257">
    <property type="entry name" value="PROKAR_LIPOPROTEIN"/>
    <property type="match status" value="1"/>
</dbReference>
<dbReference type="AlphaFoldDB" id="A0A146G4B6"/>
<evidence type="ECO:0008006" key="4">
    <source>
        <dbReference type="Google" id="ProtNLM"/>
    </source>
</evidence>
<evidence type="ECO:0000313" key="2">
    <source>
        <dbReference type="EMBL" id="GAT32451.1"/>
    </source>
</evidence>
<name>A0A146G4B6_TERSA</name>
<reference evidence="3" key="1">
    <citation type="journal article" date="2017" name="Genome Announc.">
        <title>Draft Genome Sequence of Terrimicrobium sacchariphilum NM-5T, a Facultative Anaerobic Soil Bacterium of the Class Spartobacteria.</title>
        <authorList>
            <person name="Qiu Y.L."/>
            <person name="Tourlousse D.M."/>
            <person name="Matsuura N."/>
            <person name="Ohashi A."/>
            <person name="Sekiguchi Y."/>
        </authorList>
    </citation>
    <scope>NUCLEOTIDE SEQUENCE [LARGE SCALE GENOMIC DNA]</scope>
    <source>
        <strain evidence="3">NM-5</strain>
    </source>
</reference>
<protein>
    <recommendedName>
        <fullName evidence="4">Lipoprotein</fullName>
    </recommendedName>
</protein>
<dbReference type="Proteomes" id="UP000076023">
    <property type="component" value="Unassembled WGS sequence"/>
</dbReference>
<dbReference type="EMBL" id="BDCO01000002">
    <property type="protein sequence ID" value="GAT32451.1"/>
    <property type="molecule type" value="Genomic_DNA"/>
</dbReference>
<feature type="chain" id="PRO_5007524491" description="Lipoprotein" evidence="1">
    <location>
        <begin position="22"/>
        <end position="168"/>
    </location>
</feature>
<gene>
    <name evidence="2" type="ORF">TSACC_2850</name>
</gene>